<evidence type="ECO:0000256" key="7">
    <source>
        <dbReference type="ARBA" id="ARBA00022842"/>
    </source>
</evidence>
<dbReference type="AlphaFoldDB" id="A0A0B2K2W2"/>
<feature type="binding site" evidence="11">
    <location>
        <position position="285"/>
    </location>
    <ligand>
        <name>K(+)</name>
        <dbReference type="ChEBI" id="CHEBI:29103"/>
    </ligand>
</feature>
<dbReference type="NCBIfam" id="TIGR02152">
    <property type="entry name" value="D_ribokin_bact"/>
    <property type="match status" value="1"/>
</dbReference>
<evidence type="ECO:0000313" key="15">
    <source>
        <dbReference type="Proteomes" id="UP000030993"/>
    </source>
</evidence>
<comment type="pathway">
    <text evidence="11">Carbohydrate metabolism; D-ribose degradation; D-ribose 5-phosphate from beta-D-ribopyranose: step 2/2.</text>
</comment>
<keyword evidence="1 11" id="KW-0963">Cytoplasm</keyword>
<evidence type="ECO:0000256" key="4">
    <source>
        <dbReference type="ARBA" id="ARBA00022741"/>
    </source>
</evidence>
<dbReference type="PANTHER" id="PTHR10584:SF166">
    <property type="entry name" value="RIBOKINASE"/>
    <property type="match status" value="1"/>
</dbReference>
<dbReference type="GO" id="GO:0005524">
    <property type="term" value="F:ATP binding"/>
    <property type="evidence" value="ECO:0007669"/>
    <property type="project" value="UniProtKB-UniRule"/>
</dbReference>
<dbReference type="InterPro" id="IPR011877">
    <property type="entry name" value="Ribokinase"/>
</dbReference>
<comment type="catalytic activity">
    <reaction evidence="11">
        <text>D-ribose + ATP = D-ribose 5-phosphate + ADP + H(+)</text>
        <dbReference type="Rhea" id="RHEA:13697"/>
        <dbReference type="ChEBI" id="CHEBI:15378"/>
        <dbReference type="ChEBI" id="CHEBI:30616"/>
        <dbReference type="ChEBI" id="CHEBI:47013"/>
        <dbReference type="ChEBI" id="CHEBI:78346"/>
        <dbReference type="ChEBI" id="CHEBI:456216"/>
        <dbReference type="EC" id="2.7.1.15"/>
    </reaction>
</comment>
<feature type="binding site" evidence="11">
    <location>
        <begin position="220"/>
        <end position="225"/>
    </location>
    <ligand>
        <name>ATP</name>
        <dbReference type="ChEBI" id="CHEBI:30616"/>
    </ligand>
</feature>
<dbReference type="InterPro" id="IPR002139">
    <property type="entry name" value="Ribo/fructo_kinase"/>
</dbReference>
<feature type="binding site" evidence="11">
    <location>
        <position position="139"/>
    </location>
    <ligand>
        <name>substrate</name>
    </ligand>
</feature>
<feature type="binding site" evidence="11">
    <location>
        <begin position="38"/>
        <end position="42"/>
    </location>
    <ligand>
        <name>substrate</name>
    </ligand>
</feature>
<dbReference type="STRING" id="82374.NZ47_00090"/>
<comment type="subcellular location">
    <subcellularLocation>
        <location evidence="11">Cytoplasm</location>
    </subcellularLocation>
</comment>
<keyword evidence="3 11" id="KW-0479">Metal-binding</keyword>
<evidence type="ECO:0000256" key="5">
    <source>
        <dbReference type="ARBA" id="ARBA00022777"/>
    </source>
</evidence>
<feature type="binding site" evidence="11">
    <location>
        <position position="246"/>
    </location>
    <ligand>
        <name>K(+)</name>
        <dbReference type="ChEBI" id="CHEBI:29103"/>
    </ligand>
</feature>
<gene>
    <name evidence="11" type="primary">rbsK</name>
    <name evidence="14" type="ORF">NZ47_00090</name>
</gene>
<dbReference type="SUPFAM" id="SSF53613">
    <property type="entry name" value="Ribokinase-like"/>
    <property type="match status" value="1"/>
</dbReference>
<comment type="cofactor">
    <cofactor evidence="11">
        <name>Mg(2+)</name>
        <dbReference type="ChEBI" id="CHEBI:18420"/>
    </cofactor>
    <text evidence="11">Requires a divalent cation, most likely magnesium in vivo, as an electrophilic catalyst to aid phosphoryl group transfer. It is the chelate of the metal and the nucleotide that is the actual substrate.</text>
</comment>
<keyword evidence="2 11" id="KW-0808">Transferase</keyword>
<dbReference type="HAMAP" id="MF_01987">
    <property type="entry name" value="Ribokinase"/>
    <property type="match status" value="1"/>
</dbReference>
<dbReference type="EMBL" id="JSCE01000002">
    <property type="protein sequence ID" value="KHM53203.1"/>
    <property type="molecule type" value="Genomic_DNA"/>
</dbReference>
<dbReference type="RefSeq" id="WP_039205577.1">
    <property type="nucleotide sequence ID" value="NZ_JSCE01000002.1"/>
</dbReference>
<evidence type="ECO:0000256" key="11">
    <source>
        <dbReference type="HAMAP-Rule" id="MF_01987"/>
    </source>
</evidence>
<protein>
    <recommendedName>
        <fullName evidence="11 12">Ribokinase</fullName>
        <shortName evidence="11">RK</shortName>
        <ecNumber evidence="11 12">2.7.1.15</ecNumber>
    </recommendedName>
</protein>
<feature type="binding site" evidence="11">
    <location>
        <position position="282"/>
    </location>
    <ligand>
        <name>K(+)</name>
        <dbReference type="ChEBI" id="CHEBI:29103"/>
    </ligand>
</feature>
<dbReference type="GO" id="GO:0046872">
    <property type="term" value="F:metal ion binding"/>
    <property type="evidence" value="ECO:0007669"/>
    <property type="project" value="UniProtKB-KW"/>
</dbReference>
<comment type="activity regulation">
    <text evidence="11">Activated by a monovalent cation that binds near, but not in, the active site. The most likely occupant of the site in vivo is potassium. Ion binding induces a conformational change that may alter substrate affinity.</text>
</comment>
<dbReference type="Pfam" id="PF00294">
    <property type="entry name" value="PfkB"/>
    <property type="match status" value="1"/>
</dbReference>
<feature type="binding site" evidence="11">
    <location>
        <begin position="10"/>
        <end position="12"/>
    </location>
    <ligand>
        <name>substrate</name>
    </ligand>
</feature>
<evidence type="ECO:0000256" key="12">
    <source>
        <dbReference type="NCBIfam" id="TIGR02152"/>
    </source>
</evidence>
<comment type="subunit">
    <text evidence="11">Homodimer.</text>
</comment>
<feature type="binding site" evidence="11">
    <location>
        <position position="252"/>
    </location>
    <ligand>
        <name>substrate</name>
    </ligand>
</feature>
<feature type="domain" description="Carbohydrate kinase PfkB" evidence="13">
    <location>
        <begin position="2"/>
        <end position="292"/>
    </location>
</feature>
<dbReference type="GO" id="GO:0019303">
    <property type="term" value="P:D-ribose catabolic process"/>
    <property type="evidence" value="ECO:0007669"/>
    <property type="project" value="UniProtKB-UniRule"/>
</dbReference>
<feature type="binding site" evidence="11">
    <location>
        <position position="287"/>
    </location>
    <ligand>
        <name>K(+)</name>
        <dbReference type="ChEBI" id="CHEBI:29103"/>
    </ligand>
</feature>
<sequence>MKIAVIGSTNMDVVSYTDKIPEAGETREATGFHTACGGKGANQAVAAGKLGADVMMVTAIGDDLFGEKSMDNFLENNINTDYVWTATGVANGVATILVDESSQNRILIHKGANACLTPEVIEDAEDALKECGLIVLQLEVPLETVYAAIDMGKKHNVPVLLNPAPASKELSIEKACLCDFFVPNETELSILTGMPTNTLEGIKAAAQTLVDKGLKNVIVTMGSKGSMWLTKDDYLVVPAVKVDAVDTTGAGDSFIGCFVENYSRTQNIPEAMKEASQYASLSVTRKGTQDSYLTREEFDKLKK</sequence>
<evidence type="ECO:0000256" key="3">
    <source>
        <dbReference type="ARBA" id="ARBA00022723"/>
    </source>
</evidence>
<feature type="binding site" evidence="11">
    <location>
        <position position="248"/>
    </location>
    <ligand>
        <name>K(+)</name>
        <dbReference type="ChEBI" id="CHEBI:29103"/>
    </ligand>
</feature>
<keyword evidence="5 11" id="KW-0418">Kinase</keyword>
<reference evidence="14 15" key="1">
    <citation type="journal article" date="2013" name="PLoS ONE">
        <title>Identification and characterization of three novel lipases belonging to families II and V from Anaerovibrio lipolyticus 5ST.</title>
        <authorList>
            <person name="Prive F."/>
            <person name="Kaderbhai N.N."/>
            <person name="Girdwood S."/>
            <person name="Worgan H.J."/>
            <person name="Pinloche E."/>
            <person name="Scollan N.D."/>
            <person name="Huws S.A."/>
            <person name="Newbold C.J."/>
        </authorList>
    </citation>
    <scope>NUCLEOTIDE SEQUENCE [LARGE SCALE GENOMIC DNA]</scope>
    <source>
        <strain evidence="14 15">5S</strain>
    </source>
</reference>
<comment type="function">
    <text evidence="11">Catalyzes the phosphorylation of ribose at O-5 in a reaction requiring ATP and magnesium. The resulting D-ribose-5-phosphate can then be used either for sythesis of nucleotides, histidine, and tryptophan, or as a component of the pentose phosphate pathway.</text>
</comment>
<evidence type="ECO:0000259" key="13">
    <source>
        <dbReference type="Pfam" id="PF00294"/>
    </source>
</evidence>
<keyword evidence="8 11" id="KW-0630">Potassium</keyword>
<dbReference type="GO" id="GO:0004747">
    <property type="term" value="F:ribokinase activity"/>
    <property type="evidence" value="ECO:0007669"/>
    <property type="project" value="UniProtKB-UniRule"/>
</dbReference>
<evidence type="ECO:0000256" key="6">
    <source>
        <dbReference type="ARBA" id="ARBA00022840"/>
    </source>
</evidence>
<comment type="caution">
    <text evidence="14">The sequence shown here is derived from an EMBL/GenBank/DDBJ whole genome shotgun (WGS) entry which is preliminary data.</text>
</comment>
<keyword evidence="4 11" id="KW-0547">Nucleotide-binding</keyword>
<keyword evidence="6 11" id="KW-0067">ATP-binding</keyword>
<comment type="catalytic activity">
    <reaction evidence="10">
        <text>2-deoxy-D-ribose + ATP = 2-deoxy-D-ribose 5-phosphate + ADP + H(+)</text>
        <dbReference type="Rhea" id="RHEA:30871"/>
        <dbReference type="ChEBI" id="CHEBI:15378"/>
        <dbReference type="ChEBI" id="CHEBI:30616"/>
        <dbReference type="ChEBI" id="CHEBI:62877"/>
        <dbReference type="ChEBI" id="CHEBI:90761"/>
        <dbReference type="ChEBI" id="CHEBI:456216"/>
        <dbReference type="EC" id="2.7.1.229"/>
    </reaction>
    <physiologicalReaction direction="left-to-right" evidence="10">
        <dbReference type="Rhea" id="RHEA:30872"/>
    </physiologicalReaction>
</comment>
<name>A0A0B2K2W2_9FIRM</name>
<dbReference type="UniPathway" id="UPA00916">
    <property type="reaction ID" value="UER00889"/>
</dbReference>
<evidence type="ECO:0000256" key="2">
    <source>
        <dbReference type="ARBA" id="ARBA00022679"/>
    </source>
</evidence>
<dbReference type="PANTHER" id="PTHR10584">
    <property type="entry name" value="SUGAR KINASE"/>
    <property type="match status" value="1"/>
</dbReference>
<dbReference type="FunFam" id="3.40.1190.20:FF:000010">
    <property type="entry name" value="Ribokinase"/>
    <property type="match status" value="1"/>
</dbReference>
<evidence type="ECO:0000256" key="9">
    <source>
        <dbReference type="ARBA" id="ARBA00023277"/>
    </source>
</evidence>
<dbReference type="Gene3D" id="3.40.1190.20">
    <property type="match status" value="1"/>
</dbReference>
<feature type="binding site" evidence="11">
    <location>
        <begin position="251"/>
        <end position="252"/>
    </location>
    <ligand>
        <name>ATP</name>
        <dbReference type="ChEBI" id="CHEBI:30616"/>
    </ligand>
</feature>
<feature type="binding site" evidence="11">
    <location>
        <position position="291"/>
    </location>
    <ligand>
        <name>K(+)</name>
        <dbReference type="ChEBI" id="CHEBI:29103"/>
    </ligand>
</feature>
<dbReference type="EC" id="2.7.1.15" evidence="11 12"/>
<comment type="similarity">
    <text evidence="11">Belongs to the carbohydrate kinase PfkB family. Ribokinase subfamily.</text>
</comment>
<keyword evidence="7 11" id="KW-0460">Magnesium</keyword>
<dbReference type="PRINTS" id="PR00990">
    <property type="entry name" value="RIBOKINASE"/>
</dbReference>
<feature type="binding site" evidence="11">
    <location>
        <position position="184"/>
    </location>
    <ligand>
        <name>ATP</name>
        <dbReference type="ChEBI" id="CHEBI:30616"/>
    </ligand>
</feature>
<comment type="caution">
    <text evidence="11">Lacks conserved residue(s) required for the propagation of feature annotation.</text>
</comment>
<dbReference type="CDD" id="cd01174">
    <property type="entry name" value="ribokinase"/>
    <property type="match status" value="1"/>
</dbReference>
<evidence type="ECO:0000256" key="10">
    <source>
        <dbReference type="ARBA" id="ARBA00051363"/>
    </source>
</evidence>
<keyword evidence="9 11" id="KW-0119">Carbohydrate metabolism</keyword>
<feature type="active site" description="Proton acceptor" evidence="11">
    <location>
        <position position="252"/>
    </location>
</feature>
<keyword evidence="15" id="KW-1185">Reference proteome</keyword>
<evidence type="ECO:0000256" key="8">
    <source>
        <dbReference type="ARBA" id="ARBA00022958"/>
    </source>
</evidence>
<organism evidence="14 15">
    <name type="scientific">Anaerovibrio lipolyticus</name>
    <dbReference type="NCBI Taxonomy" id="82374"/>
    <lineage>
        <taxon>Bacteria</taxon>
        <taxon>Bacillati</taxon>
        <taxon>Bacillota</taxon>
        <taxon>Negativicutes</taxon>
        <taxon>Selenomonadales</taxon>
        <taxon>Selenomonadaceae</taxon>
        <taxon>Anaerovibrio</taxon>
    </lineage>
</organism>
<accession>A0A0B2K2W2</accession>
<dbReference type="InterPro" id="IPR011611">
    <property type="entry name" value="PfkB_dom"/>
</dbReference>
<dbReference type="GO" id="GO:0005829">
    <property type="term" value="C:cytosol"/>
    <property type="evidence" value="ECO:0007669"/>
    <property type="project" value="TreeGrafter"/>
</dbReference>
<evidence type="ECO:0000313" key="14">
    <source>
        <dbReference type="EMBL" id="KHM53203.1"/>
    </source>
</evidence>
<evidence type="ECO:0000256" key="1">
    <source>
        <dbReference type="ARBA" id="ARBA00022490"/>
    </source>
</evidence>
<proteinExistence type="inferred from homology"/>
<dbReference type="Proteomes" id="UP000030993">
    <property type="component" value="Unassembled WGS sequence"/>
</dbReference>
<dbReference type="InterPro" id="IPR029056">
    <property type="entry name" value="Ribokinase-like"/>
</dbReference>
<dbReference type="eggNOG" id="COG0524">
    <property type="taxonomic scope" value="Bacteria"/>
</dbReference>